<dbReference type="SUPFAM" id="SSF54928">
    <property type="entry name" value="RNA-binding domain, RBD"/>
    <property type="match status" value="2"/>
</dbReference>
<dbReference type="Pfam" id="PF00076">
    <property type="entry name" value="RRM_1"/>
    <property type="match status" value="1"/>
</dbReference>
<dbReference type="AlphaFoldDB" id="A0AAW0RWF4"/>
<dbReference type="PROSITE" id="PS50102">
    <property type="entry name" value="RRM"/>
    <property type="match status" value="1"/>
</dbReference>
<proteinExistence type="inferred from homology"/>
<dbReference type="Pfam" id="PF03467">
    <property type="entry name" value="Smg4_UPF3"/>
    <property type="match status" value="1"/>
</dbReference>
<keyword evidence="4" id="KW-0539">Nucleus</keyword>
<evidence type="ECO:0000313" key="8">
    <source>
        <dbReference type="EMBL" id="KAK8146194.1"/>
    </source>
</evidence>
<name>A0AAW0RWF4_9HYPO</name>
<dbReference type="PANTHER" id="PTHR13112">
    <property type="entry name" value="UPF3 REGULATOR OF NONSENSE TRANSCRIPTS-LIKE PROTEIN"/>
    <property type="match status" value="1"/>
</dbReference>
<comment type="subcellular location">
    <subcellularLocation>
        <location evidence="1">Nucleus</location>
    </subcellularLocation>
</comment>
<feature type="compositionally biased region" description="Polar residues" evidence="6">
    <location>
        <begin position="474"/>
        <end position="489"/>
    </location>
</feature>
<feature type="compositionally biased region" description="Polar residues" evidence="6">
    <location>
        <begin position="373"/>
        <end position="397"/>
    </location>
</feature>
<dbReference type="GO" id="GO:0005730">
    <property type="term" value="C:nucleolus"/>
    <property type="evidence" value="ECO:0007669"/>
    <property type="project" value="TreeGrafter"/>
</dbReference>
<organism evidence="8 9">
    <name type="scientific">Beauveria asiatica</name>
    <dbReference type="NCBI Taxonomy" id="1069075"/>
    <lineage>
        <taxon>Eukaryota</taxon>
        <taxon>Fungi</taxon>
        <taxon>Dikarya</taxon>
        <taxon>Ascomycota</taxon>
        <taxon>Pezizomycotina</taxon>
        <taxon>Sordariomycetes</taxon>
        <taxon>Hypocreomycetidae</taxon>
        <taxon>Hypocreales</taxon>
        <taxon>Cordycipitaceae</taxon>
        <taxon>Beauveria</taxon>
    </lineage>
</organism>
<evidence type="ECO:0000256" key="2">
    <source>
        <dbReference type="ARBA" id="ARBA00005991"/>
    </source>
</evidence>
<accession>A0AAW0RWF4</accession>
<evidence type="ECO:0000256" key="4">
    <source>
        <dbReference type="ARBA" id="ARBA00023242"/>
    </source>
</evidence>
<dbReference type="InterPro" id="IPR000504">
    <property type="entry name" value="RRM_dom"/>
</dbReference>
<evidence type="ECO:0000313" key="9">
    <source>
        <dbReference type="Proteomes" id="UP001397290"/>
    </source>
</evidence>
<sequence>MSAKAPQVLSRRTNGAANATSQGNEPSKGKGGREGGNSRPKKRRGQGEKKSDNAKGREAEAPRAPRQRQQNDGAKLILRRLPPGMTEAECVTILGDRWIVGKGKVDWSSFVPGKISADPSKPSRPARAYIHLIKKDDMLALSETVMALTWEDAKNSFTSPALVGPPSLELSAYKKVPNNKKRTDARQGTIDQDPEFMAFLEGLANPVPLRDSADLDDDDANKGENKVTTTPLVEYLKEKKANKSKDSSTGKKRGEAKGKGSKEDEPSKKKGRESRGEKTEKVEKSSTTTVKILTKKAATEQAADAAKNATKAINAAAAQDAPKSRRAEIATAARILQRDLGLSPGSAHRRARQDAAKADAKAKEASQVDEVQGASQSAEPTTTQEGRAKTNGPTGKPQSGRRGREGRNGAKTAAVTEAAPQPSATNPPVILKKKEGQADAPNNSVSAATGPNGHQNASTKPAAEKSSKPAAATNTKSGQAQKKSPSLTTGATKAFIKHAVHSQGVTEAALRQALEPLGAITAIEMDKRKGFAYVDFGDHDGLVKAVAASPLAVAQGSVQILERKDKKTAATGGSATVAGPATTPAAADMDKAKDGEKEKDKGTEARRGRRGRGGRGNNGGGASNAQAAANAPGAQAAQKNGPSATSG</sequence>
<feature type="region of interest" description="Disordered" evidence="6">
    <location>
        <begin position="1"/>
        <end position="74"/>
    </location>
</feature>
<comment type="caution">
    <text evidence="8">The sequence shown here is derived from an EMBL/GenBank/DDBJ whole genome shotgun (WGS) entry which is preliminary data.</text>
</comment>
<dbReference type="GO" id="GO:0003729">
    <property type="term" value="F:mRNA binding"/>
    <property type="evidence" value="ECO:0007669"/>
    <property type="project" value="TreeGrafter"/>
</dbReference>
<dbReference type="Proteomes" id="UP001397290">
    <property type="component" value="Unassembled WGS sequence"/>
</dbReference>
<dbReference type="PANTHER" id="PTHR13112:SF0">
    <property type="entry name" value="FI21285P1"/>
    <property type="match status" value="1"/>
</dbReference>
<gene>
    <name evidence="8" type="ORF">G3M48_003451</name>
</gene>
<dbReference type="InterPro" id="IPR039722">
    <property type="entry name" value="Upf3"/>
</dbReference>
<dbReference type="GO" id="GO:0000184">
    <property type="term" value="P:nuclear-transcribed mRNA catabolic process, nonsense-mediated decay"/>
    <property type="evidence" value="ECO:0007669"/>
    <property type="project" value="UniProtKB-KW"/>
</dbReference>
<evidence type="ECO:0000256" key="5">
    <source>
        <dbReference type="PROSITE-ProRule" id="PRU00176"/>
    </source>
</evidence>
<dbReference type="GO" id="GO:0045727">
    <property type="term" value="P:positive regulation of translation"/>
    <property type="evidence" value="ECO:0007669"/>
    <property type="project" value="TreeGrafter"/>
</dbReference>
<keyword evidence="5" id="KW-0694">RNA-binding</keyword>
<dbReference type="GO" id="GO:0005737">
    <property type="term" value="C:cytoplasm"/>
    <property type="evidence" value="ECO:0007669"/>
    <property type="project" value="TreeGrafter"/>
</dbReference>
<dbReference type="InterPro" id="IPR035979">
    <property type="entry name" value="RBD_domain_sf"/>
</dbReference>
<feature type="compositionally biased region" description="Basic and acidic residues" evidence="6">
    <location>
        <begin position="45"/>
        <end position="63"/>
    </location>
</feature>
<dbReference type="Gene3D" id="3.30.70.330">
    <property type="match status" value="2"/>
</dbReference>
<dbReference type="InterPro" id="IPR012677">
    <property type="entry name" value="Nucleotide-bd_a/b_plait_sf"/>
</dbReference>
<protein>
    <recommendedName>
        <fullName evidence="7">RRM domain-containing protein</fullName>
    </recommendedName>
</protein>
<comment type="similarity">
    <text evidence="2">Belongs to the RENT3 family.</text>
</comment>
<feature type="compositionally biased region" description="Low complexity" evidence="6">
    <location>
        <begin position="569"/>
        <end position="587"/>
    </location>
</feature>
<reference evidence="8 9" key="1">
    <citation type="submission" date="2020-02" db="EMBL/GenBank/DDBJ databases">
        <title>Comparative genomics of the hypocrealean fungal genus Beauvera.</title>
        <authorList>
            <person name="Showalter D.N."/>
            <person name="Bushley K.E."/>
            <person name="Rehner S.A."/>
        </authorList>
    </citation>
    <scope>NUCLEOTIDE SEQUENCE [LARGE SCALE GENOMIC DNA]</scope>
    <source>
        <strain evidence="8 9">ARSEF4384</strain>
    </source>
</reference>
<dbReference type="InterPro" id="IPR005120">
    <property type="entry name" value="UPF3_dom"/>
</dbReference>
<evidence type="ECO:0000259" key="7">
    <source>
        <dbReference type="PROSITE" id="PS50102"/>
    </source>
</evidence>
<feature type="compositionally biased region" description="Polar residues" evidence="6">
    <location>
        <begin position="10"/>
        <end position="25"/>
    </location>
</feature>
<feature type="region of interest" description="Disordered" evidence="6">
    <location>
        <begin position="208"/>
        <end position="489"/>
    </location>
</feature>
<feature type="compositionally biased region" description="Basic and acidic residues" evidence="6">
    <location>
        <begin position="235"/>
        <end position="284"/>
    </location>
</feature>
<feature type="compositionally biased region" description="Low complexity" evidence="6">
    <location>
        <begin position="285"/>
        <end position="321"/>
    </location>
</feature>
<feature type="compositionally biased region" description="Polar residues" evidence="6">
    <location>
        <begin position="440"/>
        <end position="456"/>
    </location>
</feature>
<feature type="compositionally biased region" description="Basic and acidic residues" evidence="6">
    <location>
        <begin position="588"/>
        <end position="606"/>
    </location>
</feature>
<feature type="compositionally biased region" description="Low complexity" evidence="6">
    <location>
        <begin position="623"/>
        <end position="641"/>
    </location>
</feature>
<evidence type="ECO:0000256" key="1">
    <source>
        <dbReference type="ARBA" id="ARBA00004123"/>
    </source>
</evidence>
<dbReference type="EMBL" id="JAAHCF010000226">
    <property type="protein sequence ID" value="KAK8146194.1"/>
    <property type="molecule type" value="Genomic_DNA"/>
</dbReference>
<feature type="domain" description="RRM" evidence="7">
    <location>
        <begin position="492"/>
        <end position="558"/>
    </location>
</feature>
<keyword evidence="9" id="KW-1185">Reference proteome</keyword>
<evidence type="ECO:0000256" key="3">
    <source>
        <dbReference type="ARBA" id="ARBA00023161"/>
    </source>
</evidence>
<dbReference type="CDD" id="cd12455">
    <property type="entry name" value="RRM_like_Smg4_UPF3"/>
    <property type="match status" value="1"/>
</dbReference>
<feature type="region of interest" description="Disordered" evidence="6">
    <location>
        <begin position="564"/>
        <end position="647"/>
    </location>
</feature>
<evidence type="ECO:0000256" key="6">
    <source>
        <dbReference type="SAM" id="MobiDB-lite"/>
    </source>
</evidence>
<keyword evidence="3" id="KW-0866">Nonsense-mediated mRNA decay</keyword>
<feature type="compositionally biased region" description="Basic and acidic residues" evidence="6">
    <location>
        <begin position="352"/>
        <end position="366"/>
    </location>
</feature>